<sequence length="110" mass="12465">SRYHVVPELNHHLLEGLDNPKAVVKKSAFLFLESSLYSPKNQRRMLLTKKIAQTQGAHVESLHIQGQDKLSAVLELLFISGYFSTAAAINQGIDPSEIQWVHYFKKHLAK</sequence>
<dbReference type="Proteomes" id="UP000228711">
    <property type="component" value="Unassembled WGS sequence"/>
</dbReference>
<reference evidence="4" key="1">
    <citation type="submission" date="2017-09" db="EMBL/GenBank/DDBJ databases">
        <title>Depth-based differentiation of microbial function through sediment-hosted aquifers and enrichment of novel symbionts in the deep terrestrial subsurface.</title>
        <authorList>
            <person name="Probst A.J."/>
            <person name="Ladd B."/>
            <person name="Jarett J.K."/>
            <person name="Geller-Mcgrath D.E."/>
            <person name="Sieber C.M.K."/>
            <person name="Emerson J.B."/>
            <person name="Anantharaman K."/>
            <person name="Thomas B.C."/>
            <person name="Malmstrom R."/>
            <person name="Stieglmeier M."/>
            <person name="Klingl A."/>
            <person name="Woyke T."/>
            <person name="Ryan C.M."/>
            <person name="Banfield J.F."/>
        </authorList>
    </citation>
    <scope>NUCLEOTIDE SEQUENCE [LARGE SCALE GENOMIC DNA]</scope>
</reference>
<evidence type="ECO:0000313" key="4">
    <source>
        <dbReference type="Proteomes" id="UP000228711"/>
    </source>
</evidence>
<gene>
    <name evidence="3" type="ORF">COT25_04775</name>
</gene>
<dbReference type="InterPro" id="IPR019490">
    <property type="entry name" value="Glu6P/Mann6P_isomerase_C"/>
</dbReference>
<dbReference type="EMBL" id="PEXV01000153">
    <property type="protein sequence ID" value="PIS41115.1"/>
    <property type="molecule type" value="Genomic_DNA"/>
</dbReference>
<feature type="non-terminal residue" evidence="3">
    <location>
        <position position="1"/>
    </location>
</feature>
<dbReference type="Gene3D" id="3.40.50.10490">
    <property type="entry name" value="Glucose-6-phosphate isomerase like protein, domain 1"/>
    <property type="match status" value="1"/>
</dbReference>
<evidence type="ECO:0000259" key="2">
    <source>
        <dbReference type="Pfam" id="PF10432"/>
    </source>
</evidence>
<dbReference type="GO" id="GO:0004476">
    <property type="term" value="F:mannose-6-phosphate isomerase activity"/>
    <property type="evidence" value="ECO:0007669"/>
    <property type="project" value="InterPro"/>
</dbReference>
<feature type="domain" description="Bifunctional glucose-6-phosphate/mannose-6-phosphate isomerase C-terminal" evidence="2">
    <location>
        <begin position="2"/>
        <end position="108"/>
    </location>
</feature>
<evidence type="ECO:0000256" key="1">
    <source>
        <dbReference type="ARBA" id="ARBA00023235"/>
    </source>
</evidence>
<name>A0A2H0YRI0_9BACT</name>
<dbReference type="GO" id="GO:0004347">
    <property type="term" value="F:glucose-6-phosphate isomerase activity"/>
    <property type="evidence" value="ECO:0007669"/>
    <property type="project" value="InterPro"/>
</dbReference>
<keyword evidence="1" id="KW-0413">Isomerase</keyword>
<proteinExistence type="predicted"/>
<dbReference type="Pfam" id="PF10432">
    <property type="entry name" value="bact-PGI_C"/>
    <property type="match status" value="1"/>
</dbReference>
<evidence type="ECO:0000313" key="3">
    <source>
        <dbReference type="EMBL" id="PIS41115.1"/>
    </source>
</evidence>
<protein>
    <recommendedName>
        <fullName evidence="2">Bifunctional glucose-6-phosphate/mannose-6-phosphate isomerase C-terminal domain-containing protein</fullName>
    </recommendedName>
</protein>
<accession>A0A2H0YRI0</accession>
<dbReference type="AlphaFoldDB" id="A0A2H0YRI0"/>
<comment type="caution">
    <text evidence="3">The sequence shown here is derived from an EMBL/GenBank/DDBJ whole genome shotgun (WGS) entry which is preliminary data.</text>
</comment>
<organism evidence="3 4">
    <name type="scientific">Candidatus Kerfeldbacteria bacterium CG08_land_8_20_14_0_20_42_7</name>
    <dbReference type="NCBI Taxonomy" id="2014245"/>
    <lineage>
        <taxon>Bacteria</taxon>
        <taxon>Candidatus Kerfeldiibacteriota</taxon>
    </lineage>
</organism>
<dbReference type="GO" id="GO:0005975">
    <property type="term" value="P:carbohydrate metabolic process"/>
    <property type="evidence" value="ECO:0007669"/>
    <property type="project" value="InterPro"/>
</dbReference>